<dbReference type="Proteomes" id="UP000585665">
    <property type="component" value="Unassembled WGS sequence"/>
</dbReference>
<organism evidence="3 4">
    <name type="scientific">Ameyamaea chiangmaiensis</name>
    <dbReference type="NCBI Taxonomy" id="442969"/>
    <lineage>
        <taxon>Bacteria</taxon>
        <taxon>Pseudomonadati</taxon>
        <taxon>Pseudomonadota</taxon>
        <taxon>Alphaproteobacteria</taxon>
        <taxon>Acetobacterales</taxon>
        <taxon>Acetobacteraceae</taxon>
        <taxon>Ameyamaea</taxon>
    </lineage>
</organism>
<dbReference type="Pfam" id="PF07883">
    <property type="entry name" value="Cupin_2"/>
    <property type="match status" value="1"/>
</dbReference>
<reference evidence="3 4" key="1">
    <citation type="submission" date="2020-06" db="EMBL/GenBank/DDBJ databases">
        <title>Description of novel acetic acid bacteria.</title>
        <authorList>
            <person name="Sombolestani A."/>
        </authorList>
    </citation>
    <scope>NUCLEOTIDE SEQUENCE [LARGE SCALE GENOMIC DNA]</scope>
    <source>
        <strain evidence="3 4">LMG 27010</strain>
    </source>
</reference>
<dbReference type="InterPro" id="IPR013096">
    <property type="entry name" value="Cupin_2"/>
</dbReference>
<dbReference type="EMBL" id="JABXXR010000049">
    <property type="protein sequence ID" value="NVN40545.1"/>
    <property type="molecule type" value="Genomic_DNA"/>
</dbReference>
<dbReference type="InterPro" id="IPR011051">
    <property type="entry name" value="RmlC_Cupin_sf"/>
</dbReference>
<comment type="caution">
    <text evidence="3">The sequence shown here is derived from an EMBL/GenBank/DDBJ whole genome shotgun (WGS) entry which is preliminary data.</text>
</comment>
<dbReference type="AlphaFoldDB" id="A0A850P7F7"/>
<protein>
    <submittedName>
        <fullName evidence="3">Cupin domain-containing protein</fullName>
    </submittedName>
</protein>
<dbReference type="InterPro" id="IPR014710">
    <property type="entry name" value="RmlC-like_jellyroll"/>
</dbReference>
<dbReference type="Gene3D" id="2.60.120.10">
    <property type="entry name" value="Jelly Rolls"/>
    <property type="match status" value="1"/>
</dbReference>
<dbReference type="CDD" id="cd02236">
    <property type="entry name" value="cupin_CV2614-like"/>
    <property type="match status" value="1"/>
</dbReference>
<evidence type="ECO:0000313" key="4">
    <source>
        <dbReference type="Proteomes" id="UP000585665"/>
    </source>
</evidence>
<evidence type="ECO:0000259" key="2">
    <source>
        <dbReference type="Pfam" id="PF07883"/>
    </source>
</evidence>
<sequence>MMRTVLFAGTLVIGAPIAAWAAPSTPQTQSGHADVVLKSDHAWNGTAYQHYPVSAPQLTVLKLTIPPHTALPWHIHPFPNAGYVLAGQLTIEDKATGKQQTFHTGEAFAESVNDPHRGVSGDQETVVILTYAGTAGAPTSVPLKGEKTEY</sequence>
<name>A0A850P7F7_9PROT</name>
<evidence type="ECO:0000313" key="3">
    <source>
        <dbReference type="EMBL" id="NVN40545.1"/>
    </source>
</evidence>
<dbReference type="SUPFAM" id="SSF51182">
    <property type="entry name" value="RmlC-like cupins"/>
    <property type="match status" value="1"/>
</dbReference>
<proteinExistence type="predicted"/>
<gene>
    <name evidence="3" type="ORF">HUK82_08210</name>
</gene>
<feature type="domain" description="Cupin type-2" evidence="2">
    <location>
        <begin position="63"/>
        <end position="129"/>
    </location>
</feature>
<accession>A0A850P7F7</accession>
<evidence type="ECO:0000256" key="1">
    <source>
        <dbReference type="SAM" id="SignalP"/>
    </source>
</evidence>
<feature type="chain" id="PRO_5032459115" evidence="1">
    <location>
        <begin position="22"/>
        <end position="150"/>
    </location>
</feature>
<feature type="signal peptide" evidence="1">
    <location>
        <begin position="1"/>
        <end position="21"/>
    </location>
</feature>
<keyword evidence="4" id="KW-1185">Reference proteome</keyword>
<keyword evidence="1" id="KW-0732">Signal</keyword>